<organism evidence="2 3">
    <name type="scientific">Roseibium album</name>
    <dbReference type="NCBI Taxonomy" id="311410"/>
    <lineage>
        <taxon>Bacteria</taxon>
        <taxon>Pseudomonadati</taxon>
        <taxon>Pseudomonadota</taxon>
        <taxon>Alphaproteobacteria</taxon>
        <taxon>Hyphomicrobiales</taxon>
        <taxon>Stappiaceae</taxon>
        <taxon>Roseibium</taxon>
    </lineage>
</organism>
<keyword evidence="3" id="KW-1185">Reference proteome</keyword>
<dbReference type="RefSeq" id="WP_055113382.1">
    <property type="nucleotide sequence ID" value="NZ_CXWA01000001.1"/>
</dbReference>
<dbReference type="PANTHER" id="PTHR37809:SF1">
    <property type="entry name" value="RIBOSOMAL PROTEIN S12 METHYLTHIOTRANSFERASE ACCESSORY FACTOR YCAO"/>
    <property type="match status" value="1"/>
</dbReference>
<dbReference type="STRING" id="311410.LA5095_01398"/>
<dbReference type="Proteomes" id="UP000049983">
    <property type="component" value="Unassembled WGS sequence"/>
</dbReference>
<dbReference type="Gene3D" id="3.30.1330.230">
    <property type="match status" value="1"/>
</dbReference>
<dbReference type="NCBIfam" id="TIGR00702">
    <property type="entry name" value="YcaO-type kinase domain"/>
    <property type="match status" value="1"/>
</dbReference>
<gene>
    <name evidence="2" type="ORF">LA5096_02653</name>
</gene>
<feature type="domain" description="YcaO" evidence="1">
    <location>
        <begin position="72"/>
        <end position="391"/>
    </location>
</feature>
<accession>A0A0M6Z4M0</accession>
<dbReference type="AlphaFoldDB" id="A0A0M6Z4M0"/>
<name>A0A0M6Z4M0_9HYPH</name>
<sequence length="391" mass="42026">MSEGDAPEQELQHRKSNFQRLFSADTFLERLTPHLQSFGITRLADVTGLDRVGVPVVQTIRPLARSNIVSQGKGLTLAEAAVSSAMESLETFAGEQVDKNGNRNATPGETYGPAAAEILCRHLLPDADDKWQETGMPFVNGADVLSGAPVPVPAALVSTDYTPASPHADTPFQRTTTGLGGGATPDEALLHGLFETLERFSTAKATQTHGFFEKTRFDPDQFMDSNSRRLAGNLKDAGILFAAHECPAVQGLPVIWARLLDASASPTSLPFCADGFACRETVADALTAALLEAVQTRVSVIAGGREDITWQYYPRRPDEDLIAFERAQMHRKPAGRPPLSGAPLSKTPSDLARMLKEEGQQAVAVPLMTNSEIPLFITRVVTLGIPNAEGN</sequence>
<dbReference type="Pfam" id="PF02624">
    <property type="entry name" value="YcaO"/>
    <property type="match status" value="1"/>
</dbReference>
<proteinExistence type="predicted"/>
<protein>
    <submittedName>
        <fullName evidence="2">Putative domain protein</fullName>
    </submittedName>
</protein>
<evidence type="ECO:0000259" key="1">
    <source>
        <dbReference type="PROSITE" id="PS51664"/>
    </source>
</evidence>
<evidence type="ECO:0000313" key="3">
    <source>
        <dbReference type="Proteomes" id="UP000049983"/>
    </source>
</evidence>
<evidence type="ECO:0000313" key="2">
    <source>
        <dbReference type="EMBL" id="CTQ70759.1"/>
    </source>
</evidence>
<dbReference type="GeneID" id="97670027"/>
<dbReference type="InterPro" id="IPR003776">
    <property type="entry name" value="YcaO-like_dom"/>
</dbReference>
<dbReference type="EMBL" id="CXWC01000010">
    <property type="protein sequence ID" value="CTQ70759.1"/>
    <property type="molecule type" value="Genomic_DNA"/>
</dbReference>
<dbReference type="PROSITE" id="PS51664">
    <property type="entry name" value="YCAO"/>
    <property type="match status" value="1"/>
</dbReference>
<reference evidence="3" key="1">
    <citation type="submission" date="2015-07" db="EMBL/GenBank/DDBJ databases">
        <authorList>
            <person name="Rodrigo-Torres Lidia"/>
            <person name="Arahal R.David."/>
        </authorList>
    </citation>
    <scope>NUCLEOTIDE SEQUENCE [LARGE SCALE GENOMIC DNA]</scope>
    <source>
        <strain evidence="3">CECT 5096</strain>
    </source>
</reference>
<dbReference type="PANTHER" id="PTHR37809">
    <property type="entry name" value="RIBOSOMAL PROTEIN S12 METHYLTHIOTRANSFERASE ACCESSORY FACTOR YCAO"/>
    <property type="match status" value="1"/>
</dbReference>